<protein>
    <submittedName>
        <fullName evidence="4">FAD-dependent oxidoreductase</fullName>
    </submittedName>
</protein>
<organism evidence="4 5">
    <name type="scientific">Sporichthya brevicatena</name>
    <dbReference type="NCBI Taxonomy" id="171442"/>
    <lineage>
        <taxon>Bacteria</taxon>
        <taxon>Bacillati</taxon>
        <taxon>Actinomycetota</taxon>
        <taxon>Actinomycetes</taxon>
        <taxon>Sporichthyales</taxon>
        <taxon>Sporichthyaceae</taxon>
        <taxon>Sporichthya</taxon>
    </lineage>
</organism>
<dbReference type="PANTHER" id="PTHR42923">
    <property type="entry name" value="PROTOPORPHYRINOGEN OXIDASE"/>
    <property type="match status" value="1"/>
</dbReference>
<proteinExistence type="predicted"/>
<reference evidence="5" key="1">
    <citation type="journal article" date="2019" name="Int. J. Syst. Evol. Microbiol.">
        <title>The Global Catalogue of Microorganisms (GCM) 10K type strain sequencing project: providing services to taxonomists for standard genome sequencing and annotation.</title>
        <authorList>
            <consortium name="The Broad Institute Genomics Platform"/>
            <consortium name="The Broad Institute Genome Sequencing Center for Infectious Disease"/>
            <person name="Wu L."/>
            <person name="Ma J."/>
        </authorList>
    </citation>
    <scope>NUCLEOTIDE SEQUENCE [LARGE SCALE GENOMIC DNA]</scope>
    <source>
        <strain evidence="5">JCM 10671</strain>
    </source>
</reference>
<dbReference type="EMBL" id="BAAAHE010000004">
    <property type="protein sequence ID" value="GAA0605570.1"/>
    <property type="molecule type" value="Genomic_DNA"/>
</dbReference>
<dbReference type="InterPro" id="IPR050464">
    <property type="entry name" value="Zeta_carotene_desat/Oxidored"/>
</dbReference>
<dbReference type="InterPro" id="IPR002937">
    <property type="entry name" value="Amino_oxidase"/>
</dbReference>
<gene>
    <name evidence="4" type="ORF">GCM10009547_04350</name>
</gene>
<evidence type="ECO:0000313" key="4">
    <source>
        <dbReference type="EMBL" id="GAA0605570.1"/>
    </source>
</evidence>
<evidence type="ECO:0000256" key="2">
    <source>
        <dbReference type="ARBA" id="ARBA00023002"/>
    </source>
</evidence>
<dbReference type="SUPFAM" id="SSF51905">
    <property type="entry name" value="FAD/NAD(P)-binding domain"/>
    <property type="match status" value="1"/>
</dbReference>
<comment type="caution">
    <text evidence="4">The sequence shown here is derived from an EMBL/GenBank/DDBJ whole genome shotgun (WGS) entry which is preliminary data.</text>
</comment>
<evidence type="ECO:0000256" key="1">
    <source>
        <dbReference type="ARBA" id="ARBA00001974"/>
    </source>
</evidence>
<dbReference type="InterPro" id="IPR036188">
    <property type="entry name" value="FAD/NAD-bd_sf"/>
</dbReference>
<comment type="cofactor">
    <cofactor evidence="1">
        <name>FAD</name>
        <dbReference type="ChEBI" id="CHEBI:57692"/>
    </cofactor>
</comment>
<dbReference type="PANTHER" id="PTHR42923:SF17">
    <property type="entry name" value="AMINE OXIDASE DOMAIN-CONTAINING PROTEIN"/>
    <property type="match status" value="1"/>
</dbReference>
<name>A0ABP3RB83_9ACTN</name>
<keyword evidence="5" id="KW-1185">Reference proteome</keyword>
<feature type="domain" description="Amine oxidase" evidence="3">
    <location>
        <begin position="16"/>
        <end position="302"/>
    </location>
</feature>
<dbReference type="PRINTS" id="PR00757">
    <property type="entry name" value="AMINEOXDASEF"/>
</dbReference>
<dbReference type="Pfam" id="PF01593">
    <property type="entry name" value="Amino_oxidase"/>
    <property type="match status" value="1"/>
</dbReference>
<evidence type="ECO:0000259" key="3">
    <source>
        <dbReference type="Pfam" id="PF01593"/>
    </source>
</evidence>
<dbReference type="Gene3D" id="3.50.50.60">
    <property type="entry name" value="FAD/NAD(P)-binding domain"/>
    <property type="match status" value="1"/>
</dbReference>
<accession>A0ABP3RB83</accession>
<dbReference type="Gene3D" id="3.90.660.20">
    <property type="entry name" value="Protoporphyrinogen oxidase, mitochondrial, domain 2"/>
    <property type="match status" value="1"/>
</dbReference>
<sequence>MPNTSRRHIAVVGGGVSGLTAAWVLSRTADVTLYESDDRLGGHAHTHDVVRASGGTAAVDTGFLVHNERTYPTLLRLFAELGVATQPSDMSMSVRCDGCGLEYAGARGLRGLFPGAGNACPAYLRMLTEVPRFHRAARAVLASAEFAAGSAGAGETTREETLGEFVARGRYSDYFVRHFLTPVVACVWSCSPATALQYPARYLFAFLANHGMLSVTGSPQWRTVTGGSRTYVERVAKTLHAVHTATPVRAVRRVADGVEVRDDGDGLATFDAAVVATHPHQALSLLAEPTVAEHDVLGAIPYSVNETVLHTDPTPLPRRSGAQASWNYRLASCAASAESVAVSYDLNRLMALPGPERYVVSLNSPALVDPATVLARMVYEHPVYTPDSVAAQRRLPALNDDRIAFAGAYHGWGFHEDGAASGVAAAERLGGTW</sequence>
<dbReference type="Proteomes" id="UP001500957">
    <property type="component" value="Unassembled WGS sequence"/>
</dbReference>
<dbReference type="RefSeq" id="WP_344601089.1">
    <property type="nucleotide sequence ID" value="NZ_BAAAHE010000004.1"/>
</dbReference>
<keyword evidence="2" id="KW-0560">Oxidoreductase</keyword>
<evidence type="ECO:0000313" key="5">
    <source>
        <dbReference type="Proteomes" id="UP001500957"/>
    </source>
</evidence>
<dbReference type="InterPro" id="IPR001613">
    <property type="entry name" value="Flavin_amine_oxidase"/>
</dbReference>
<dbReference type="Gene3D" id="1.10.3110.10">
    <property type="entry name" value="protoporphyrinogen ix oxidase, domain 3"/>
    <property type="match status" value="1"/>
</dbReference>